<dbReference type="AlphaFoldDB" id="A0A0C4DIP9"/>
<proteinExistence type="predicted"/>
<gene>
    <name evidence="1" type="primary">28958066</name>
</gene>
<evidence type="ECO:0000313" key="1">
    <source>
        <dbReference type="EnsemblFungi" id="FOXG_17287P0"/>
    </source>
</evidence>
<sequence>MDFPVCTYRTINLTLIIQHYSQDLPEYPQHPRRSTRRADIEAYFEYVYLQAWACGSSRIYWIVERDGQLTRPTIPVDQMRESALSYRDKTGQEQQDLIRSVQEREHKRNRVPTAHVQTTAAVGSATTY</sequence>
<dbReference type="EnsemblFungi" id="FOXG_17287T0">
    <property type="protein sequence ID" value="FOXG_17287P0"/>
    <property type="gene ID" value="FOXG_17287"/>
</dbReference>
<organism evidence="1 2">
    <name type="scientific">Fusarium oxysporum (strain Fo5176)</name>
    <name type="common">Fusarium vascular wilt</name>
    <dbReference type="NCBI Taxonomy" id="660025"/>
    <lineage>
        <taxon>Eukaryota</taxon>
        <taxon>Fungi</taxon>
        <taxon>Dikarya</taxon>
        <taxon>Ascomycota</taxon>
        <taxon>Pezizomycotina</taxon>
        <taxon>Sordariomycetes</taxon>
        <taxon>Hypocreomycetidae</taxon>
        <taxon>Hypocreales</taxon>
        <taxon>Nectriaceae</taxon>
        <taxon>Fusarium</taxon>
        <taxon>Fusarium oxysporum species complex</taxon>
    </lineage>
</organism>
<dbReference type="VEuPathDB" id="FungiDB:FOXG_17287"/>
<name>A0A0C4DIP9_FUSOF</name>
<evidence type="ECO:0000313" key="2">
    <source>
        <dbReference type="Proteomes" id="UP000002489"/>
    </source>
</evidence>
<reference evidence="1" key="2">
    <citation type="submission" date="2025-08" db="UniProtKB">
        <authorList>
            <consortium name="EnsemblFungi"/>
        </authorList>
    </citation>
    <scope>IDENTIFICATION</scope>
    <source>
        <strain evidence="1">4287 / CBS 123668 / FGSC 9935 / NRRL 34936</strain>
    </source>
</reference>
<reference evidence="2" key="1">
    <citation type="journal article" date="2012" name="Mol. Plant Microbe Interact.">
        <title>A highly conserved effector in Fusarium oxysporum is required for full virulence on Arabidopsis.</title>
        <authorList>
            <person name="Thatcher L.F."/>
            <person name="Gardiner D.M."/>
            <person name="Kazan K."/>
            <person name="Manners J."/>
        </authorList>
    </citation>
    <scope>NUCLEOTIDE SEQUENCE [LARGE SCALE GENOMIC DNA]</scope>
    <source>
        <strain evidence="2">Fo5176</strain>
    </source>
</reference>
<dbReference type="Proteomes" id="UP000002489">
    <property type="component" value="Unassembled WGS sequence"/>
</dbReference>
<accession>A0A0C4DIP9</accession>
<protein>
    <submittedName>
        <fullName evidence="1">Uncharacterized protein</fullName>
    </submittedName>
</protein>